<organism evidence="1 2">
    <name type="scientific">Methanosarcina lacustris Z-7289</name>
    <dbReference type="NCBI Taxonomy" id="1434111"/>
    <lineage>
        <taxon>Archaea</taxon>
        <taxon>Methanobacteriati</taxon>
        <taxon>Methanobacteriota</taxon>
        <taxon>Stenosarchaea group</taxon>
        <taxon>Methanomicrobia</taxon>
        <taxon>Methanosarcinales</taxon>
        <taxon>Methanosarcinaceae</taxon>
        <taxon>Methanosarcina</taxon>
    </lineage>
</organism>
<evidence type="ECO:0000313" key="1">
    <source>
        <dbReference type="EMBL" id="AKB73672.1"/>
    </source>
</evidence>
<keyword evidence="2" id="KW-1185">Reference proteome</keyword>
<dbReference type="AlphaFoldDB" id="A0A0E3S3K8"/>
<dbReference type="HOGENOM" id="CLU_2379421_0_0_2"/>
<dbReference type="KEGG" id="mls:MSLAZ_0411"/>
<proteinExistence type="predicted"/>
<gene>
    <name evidence="1" type="ORF">MSLAZ_0411</name>
</gene>
<name>A0A0E3S3K8_9EURY</name>
<dbReference type="EMBL" id="CP009515">
    <property type="protein sequence ID" value="AKB73672.1"/>
    <property type="molecule type" value="Genomic_DNA"/>
</dbReference>
<protein>
    <submittedName>
        <fullName evidence="1">Uncharacterized protein</fullName>
    </submittedName>
</protein>
<accession>A0A0E3S3K8</accession>
<reference evidence="1 2" key="1">
    <citation type="submission" date="2014-07" db="EMBL/GenBank/DDBJ databases">
        <title>Methanogenic archaea and the global carbon cycle.</title>
        <authorList>
            <person name="Henriksen J.R."/>
            <person name="Luke J."/>
            <person name="Reinhart S."/>
            <person name="Benedict M.N."/>
            <person name="Youngblut N.D."/>
            <person name="Metcalf M.E."/>
            <person name="Whitaker R.J."/>
            <person name="Metcalf W.W."/>
        </authorList>
    </citation>
    <scope>NUCLEOTIDE SEQUENCE [LARGE SCALE GENOMIC DNA]</scope>
    <source>
        <strain evidence="1 2">Z-7289</strain>
    </source>
</reference>
<sequence>MFAQKIKMSIAKVSHCFNPLFNPDFVKCFPRFILLPPPVLTFFLLDYRNRTKGSGYFEKLIVILLSSASIEGVGNTIRELWVRNIMVTLICYFF</sequence>
<evidence type="ECO:0000313" key="2">
    <source>
        <dbReference type="Proteomes" id="UP000033072"/>
    </source>
</evidence>
<dbReference type="Proteomes" id="UP000033072">
    <property type="component" value="Chromosome"/>
</dbReference>